<proteinExistence type="predicted"/>
<dbReference type="AlphaFoldDB" id="K1R0G5"/>
<dbReference type="InParanoid" id="K1R0G5"/>
<protein>
    <submittedName>
        <fullName evidence="1">Uncharacterized protein</fullName>
    </submittedName>
</protein>
<reference evidence="1" key="1">
    <citation type="journal article" date="2012" name="Nature">
        <title>The oyster genome reveals stress adaptation and complexity of shell formation.</title>
        <authorList>
            <person name="Zhang G."/>
            <person name="Fang X."/>
            <person name="Guo X."/>
            <person name="Li L."/>
            <person name="Luo R."/>
            <person name="Xu F."/>
            <person name="Yang P."/>
            <person name="Zhang L."/>
            <person name="Wang X."/>
            <person name="Qi H."/>
            <person name="Xiong Z."/>
            <person name="Que H."/>
            <person name="Xie Y."/>
            <person name="Holland P.W."/>
            <person name="Paps J."/>
            <person name="Zhu Y."/>
            <person name="Wu F."/>
            <person name="Chen Y."/>
            <person name="Wang J."/>
            <person name="Peng C."/>
            <person name="Meng J."/>
            <person name="Yang L."/>
            <person name="Liu J."/>
            <person name="Wen B."/>
            <person name="Zhang N."/>
            <person name="Huang Z."/>
            <person name="Zhu Q."/>
            <person name="Feng Y."/>
            <person name="Mount A."/>
            <person name="Hedgecock D."/>
            <person name="Xu Z."/>
            <person name="Liu Y."/>
            <person name="Domazet-Loso T."/>
            <person name="Du Y."/>
            <person name="Sun X."/>
            <person name="Zhang S."/>
            <person name="Liu B."/>
            <person name="Cheng P."/>
            <person name="Jiang X."/>
            <person name="Li J."/>
            <person name="Fan D."/>
            <person name="Wang W."/>
            <person name="Fu W."/>
            <person name="Wang T."/>
            <person name="Wang B."/>
            <person name="Zhang J."/>
            <person name="Peng Z."/>
            <person name="Li Y."/>
            <person name="Li N."/>
            <person name="Wang J."/>
            <person name="Chen M."/>
            <person name="He Y."/>
            <person name="Tan F."/>
            <person name="Song X."/>
            <person name="Zheng Q."/>
            <person name="Huang R."/>
            <person name="Yang H."/>
            <person name="Du X."/>
            <person name="Chen L."/>
            <person name="Yang M."/>
            <person name="Gaffney P.M."/>
            <person name="Wang S."/>
            <person name="Luo L."/>
            <person name="She Z."/>
            <person name="Ming Y."/>
            <person name="Huang W."/>
            <person name="Zhang S."/>
            <person name="Huang B."/>
            <person name="Zhang Y."/>
            <person name="Qu T."/>
            <person name="Ni P."/>
            <person name="Miao G."/>
            <person name="Wang J."/>
            <person name="Wang Q."/>
            <person name="Steinberg C.E."/>
            <person name="Wang H."/>
            <person name="Li N."/>
            <person name="Qian L."/>
            <person name="Zhang G."/>
            <person name="Li Y."/>
            <person name="Yang H."/>
            <person name="Liu X."/>
            <person name="Wang J."/>
            <person name="Yin Y."/>
            <person name="Wang J."/>
        </authorList>
    </citation>
    <scope>NUCLEOTIDE SEQUENCE [LARGE SCALE GENOMIC DNA]</scope>
    <source>
        <strain evidence="1">05x7-T-G4-1.051#20</strain>
    </source>
</reference>
<sequence length="163" mass="18317">MLLQEYQGIGERHPPAETPLMLVKAVPFISDQLRMVPKMCLTITMFHPMARRDFHSDRNVQESSAENVQSDKEASMNNLQEAQDMHIRGFYGREWPFSRVTKSQHGTKSLFAGLEIEGDGKDLDNFEAVVPRVDKAGVPHELNSFSSSRGVIGEPTATFTPKL</sequence>
<organism evidence="1">
    <name type="scientific">Magallana gigas</name>
    <name type="common">Pacific oyster</name>
    <name type="synonym">Crassostrea gigas</name>
    <dbReference type="NCBI Taxonomy" id="29159"/>
    <lineage>
        <taxon>Eukaryota</taxon>
        <taxon>Metazoa</taxon>
        <taxon>Spiralia</taxon>
        <taxon>Lophotrochozoa</taxon>
        <taxon>Mollusca</taxon>
        <taxon>Bivalvia</taxon>
        <taxon>Autobranchia</taxon>
        <taxon>Pteriomorphia</taxon>
        <taxon>Ostreida</taxon>
        <taxon>Ostreoidea</taxon>
        <taxon>Ostreidae</taxon>
        <taxon>Magallana</taxon>
    </lineage>
</organism>
<dbReference type="HOGENOM" id="CLU_1628644_0_0_1"/>
<evidence type="ECO:0000313" key="1">
    <source>
        <dbReference type="EMBL" id="EKC39428.1"/>
    </source>
</evidence>
<dbReference type="EMBL" id="JH816176">
    <property type="protein sequence ID" value="EKC39428.1"/>
    <property type="molecule type" value="Genomic_DNA"/>
</dbReference>
<name>K1R0G5_MAGGI</name>
<gene>
    <name evidence="1" type="ORF">CGI_10001055</name>
</gene>
<accession>K1R0G5</accession>